<comment type="caution">
    <text evidence="12">The sequence shown here is derived from an EMBL/GenBank/DDBJ whole genome shotgun (WGS) entry which is preliminary data.</text>
</comment>
<proteinExistence type="inferred from homology"/>
<protein>
    <recommendedName>
        <fullName evidence="9">O-acyltransferase</fullName>
    </recommendedName>
</protein>
<keyword evidence="3 9" id="KW-0808">Transferase</keyword>
<comment type="similarity">
    <text evidence="2 9">Belongs to the membrane-bound acyltransferase family. Sterol o-acyltransferase subfamily.</text>
</comment>
<feature type="active site" evidence="10">
    <location>
        <position position="461"/>
    </location>
</feature>
<dbReference type="OrthoDB" id="10039049at2759"/>
<feature type="transmembrane region" description="Helical" evidence="11">
    <location>
        <begin position="471"/>
        <end position="490"/>
    </location>
</feature>
<dbReference type="PANTHER" id="PTHR10408">
    <property type="entry name" value="STEROL O-ACYLTRANSFERASE"/>
    <property type="match status" value="1"/>
</dbReference>
<dbReference type="PANTHER" id="PTHR10408:SF8">
    <property type="entry name" value="O-ACYLTRANSFERASE"/>
    <property type="match status" value="1"/>
</dbReference>
<evidence type="ECO:0000256" key="6">
    <source>
        <dbReference type="ARBA" id="ARBA00022989"/>
    </source>
</evidence>
<gene>
    <name evidence="12" type="ORF">SteCoe_36691</name>
</gene>
<comment type="subcellular location">
    <subcellularLocation>
        <location evidence="1 9">Endoplasmic reticulum membrane</location>
        <topology evidence="1 9">Multi-pass membrane protein</topology>
    </subcellularLocation>
</comment>
<evidence type="ECO:0000256" key="8">
    <source>
        <dbReference type="ARBA" id="ARBA00023315"/>
    </source>
</evidence>
<name>A0A1R2APP1_9CILI</name>
<dbReference type="GO" id="GO:0008374">
    <property type="term" value="F:O-acyltransferase activity"/>
    <property type="evidence" value="ECO:0007669"/>
    <property type="project" value="InterPro"/>
</dbReference>
<dbReference type="Proteomes" id="UP000187209">
    <property type="component" value="Unassembled WGS sequence"/>
</dbReference>
<dbReference type="InterPro" id="IPR014371">
    <property type="entry name" value="Oat_ACAT_DAG_ARE"/>
</dbReference>
<dbReference type="AlphaFoldDB" id="A0A1R2APP1"/>
<evidence type="ECO:0000256" key="7">
    <source>
        <dbReference type="ARBA" id="ARBA00023136"/>
    </source>
</evidence>
<feature type="transmembrane region" description="Helical" evidence="11">
    <location>
        <begin position="320"/>
        <end position="341"/>
    </location>
</feature>
<dbReference type="InterPro" id="IPR004299">
    <property type="entry name" value="MBOAT_fam"/>
</dbReference>
<evidence type="ECO:0000256" key="10">
    <source>
        <dbReference type="PIRSR" id="PIRSR000439-1"/>
    </source>
</evidence>
<evidence type="ECO:0000256" key="4">
    <source>
        <dbReference type="ARBA" id="ARBA00022692"/>
    </source>
</evidence>
<feature type="transmembrane region" description="Helical" evidence="11">
    <location>
        <begin position="361"/>
        <end position="382"/>
    </location>
</feature>
<evidence type="ECO:0000256" key="5">
    <source>
        <dbReference type="ARBA" id="ARBA00022824"/>
    </source>
</evidence>
<keyword evidence="5 9" id="KW-0256">Endoplasmic reticulum</keyword>
<feature type="transmembrane region" description="Helical" evidence="11">
    <location>
        <begin position="161"/>
        <end position="188"/>
    </location>
</feature>
<organism evidence="12 13">
    <name type="scientific">Stentor coeruleus</name>
    <dbReference type="NCBI Taxonomy" id="5963"/>
    <lineage>
        <taxon>Eukaryota</taxon>
        <taxon>Sar</taxon>
        <taxon>Alveolata</taxon>
        <taxon>Ciliophora</taxon>
        <taxon>Postciliodesmatophora</taxon>
        <taxon>Heterotrichea</taxon>
        <taxon>Heterotrichida</taxon>
        <taxon>Stentoridae</taxon>
        <taxon>Stentor</taxon>
    </lineage>
</organism>
<accession>A0A1R2APP1</accession>
<evidence type="ECO:0000313" key="12">
    <source>
        <dbReference type="EMBL" id="OMJ66449.1"/>
    </source>
</evidence>
<feature type="transmembrane region" description="Helical" evidence="11">
    <location>
        <begin position="447"/>
        <end position="465"/>
    </location>
</feature>
<evidence type="ECO:0000256" key="9">
    <source>
        <dbReference type="PIRNR" id="PIRNR000439"/>
    </source>
</evidence>
<dbReference type="Pfam" id="PF03062">
    <property type="entry name" value="MBOAT"/>
    <property type="match status" value="1"/>
</dbReference>
<keyword evidence="4 11" id="KW-0812">Transmembrane</keyword>
<evidence type="ECO:0000256" key="3">
    <source>
        <dbReference type="ARBA" id="ARBA00022679"/>
    </source>
</evidence>
<feature type="transmembrane region" description="Helical" evidence="11">
    <location>
        <begin position="497"/>
        <end position="519"/>
    </location>
</feature>
<keyword evidence="6 11" id="KW-1133">Transmembrane helix</keyword>
<dbReference type="EMBL" id="MPUH01001715">
    <property type="protein sequence ID" value="OMJ66449.1"/>
    <property type="molecule type" value="Genomic_DNA"/>
</dbReference>
<sequence>MDEEVVVIENHLKSAMGLFEELKCQAKSLGADNKNNEESTFDSLKSEYLTTLHKSIVSRKDQMMNDIKKTMQEFDEKFNLVAAETLQEIQKINQNKIHHNKNLFSQKVFKTRTSLLTKMYQNEDARTVYHVFIAIMITMFLEEMINTYISKGVIIDLSLLIYVFGDIYAVLLFWPIMAIWTYLIIILVQAIHIRKLPKGLWITLYIAQQCALYIAGCSFCITRKIPVASGFIVTCEMVRMSLKMHSYLREKLLFADKNNEYAEFIPNDLKSRGVNLETLNIPQIDISDIKTEIYRFTYFFFAPTLIYRDEYPKILSPLKFSMIVVGVMNVFGSISFTFALFQNWCVPYFEESWVEGYSFRFFLVTWFRAMIPATMLLVLLFFGMLHSWFNLWAEILRFGDREFYTDWWNVSNFGDYYRKWNIVVHEWLFHYVYQDILRFSKGKCSKMFSFVVVFMLSALIHELVLAVSIHFFYPILFILFGGPGVLCTFVGSKDSRIVNVIVWSCFFIGNGLLAVFYSWEHFARQTMDLSGKYGWKSFFIPHSWGIFK</sequence>
<dbReference type="GO" id="GO:0005789">
    <property type="term" value="C:endoplasmic reticulum membrane"/>
    <property type="evidence" value="ECO:0007669"/>
    <property type="project" value="UniProtKB-SubCell"/>
</dbReference>
<dbReference type="PIRSF" id="PIRSF000439">
    <property type="entry name" value="Oat_ACAT_DAG_ARE"/>
    <property type="match status" value="1"/>
</dbReference>
<keyword evidence="8 9" id="KW-0012">Acyltransferase</keyword>
<evidence type="ECO:0000313" key="13">
    <source>
        <dbReference type="Proteomes" id="UP000187209"/>
    </source>
</evidence>
<evidence type="ECO:0000256" key="2">
    <source>
        <dbReference type="ARBA" id="ARBA00009010"/>
    </source>
</evidence>
<reference evidence="12 13" key="1">
    <citation type="submission" date="2016-11" db="EMBL/GenBank/DDBJ databases">
        <title>The macronuclear genome of Stentor coeruleus: a giant cell with tiny introns.</title>
        <authorList>
            <person name="Slabodnick M."/>
            <person name="Ruby J.G."/>
            <person name="Reiff S.B."/>
            <person name="Swart E.C."/>
            <person name="Gosai S."/>
            <person name="Prabakaran S."/>
            <person name="Witkowska E."/>
            <person name="Larue G.E."/>
            <person name="Fisher S."/>
            <person name="Freeman R.M."/>
            <person name="Gunawardena J."/>
            <person name="Chu W."/>
            <person name="Stover N.A."/>
            <person name="Gregory B.D."/>
            <person name="Nowacki M."/>
            <person name="Derisi J."/>
            <person name="Roy S.W."/>
            <person name="Marshall W.F."/>
            <person name="Sood P."/>
        </authorList>
    </citation>
    <scope>NUCLEOTIDE SEQUENCE [LARGE SCALE GENOMIC DNA]</scope>
    <source>
        <strain evidence="12">WM001</strain>
    </source>
</reference>
<keyword evidence="13" id="KW-1185">Reference proteome</keyword>
<feature type="transmembrane region" description="Helical" evidence="11">
    <location>
        <begin position="128"/>
        <end position="149"/>
    </location>
</feature>
<evidence type="ECO:0000256" key="11">
    <source>
        <dbReference type="SAM" id="Phobius"/>
    </source>
</evidence>
<evidence type="ECO:0000256" key="1">
    <source>
        <dbReference type="ARBA" id="ARBA00004477"/>
    </source>
</evidence>
<keyword evidence="7 9" id="KW-0472">Membrane</keyword>